<dbReference type="AlphaFoldDB" id="A0A382LWG9"/>
<sequence>VVKHDVKVVVGQVDKHRTGAGVGQTVDVLGPLFRDKICSYGVKNIDSKTSRLNV</sequence>
<reference evidence="1" key="1">
    <citation type="submission" date="2018-05" db="EMBL/GenBank/DDBJ databases">
        <authorList>
            <person name="Lanie J.A."/>
            <person name="Ng W.-L."/>
            <person name="Kazmierczak K.M."/>
            <person name="Andrzejewski T.M."/>
            <person name="Davidsen T.M."/>
            <person name="Wayne K.J."/>
            <person name="Tettelin H."/>
            <person name="Glass J.I."/>
            <person name="Rusch D."/>
            <person name="Podicherti R."/>
            <person name="Tsui H.-C.T."/>
            <person name="Winkler M.E."/>
        </authorList>
    </citation>
    <scope>NUCLEOTIDE SEQUENCE</scope>
</reference>
<organism evidence="1">
    <name type="scientific">marine metagenome</name>
    <dbReference type="NCBI Taxonomy" id="408172"/>
    <lineage>
        <taxon>unclassified sequences</taxon>
        <taxon>metagenomes</taxon>
        <taxon>ecological metagenomes</taxon>
    </lineage>
</organism>
<proteinExistence type="predicted"/>
<evidence type="ECO:0000313" key="1">
    <source>
        <dbReference type="EMBL" id="SVC41099.1"/>
    </source>
</evidence>
<gene>
    <name evidence="1" type="ORF">METZ01_LOCUS293953</name>
</gene>
<dbReference type="EMBL" id="UINC01089754">
    <property type="protein sequence ID" value="SVC41099.1"/>
    <property type="molecule type" value="Genomic_DNA"/>
</dbReference>
<feature type="non-terminal residue" evidence="1">
    <location>
        <position position="1"/>
    </location>
</feature>
<accession>A0A382LWG9</accession>
<name>A0A382LWG9_9ZZZZ</name>
<protein>
    <submittedName>
        <fullName evidence="1">Uncharacterized protein</fullName>
    </submittedName>
</protein>